<keyword evidence="7" id="KW-1015">Disulfide bond</keyword>
<evidence type="ECO:0000256" key="7">
    <source>
        <dbReference type="ARBA" id="ARBA00023157"/>
    </source>
</evidence>
<gene>
    <name evidence="12" type="primary">Hladrb1_1</name>
    <name evidence="11" type="synonym">Hladrb1_0</name>
    <name evidence="11" type="ORF">STEPAR_R15220</name>
    <name evidence="12" type="ORF">STEPAR_R15221</name>
</gene>
<keyword evidence="13" id="KW-1185">Reference proteome</keyword>
<evidence type="ECO:0000256" key="1">
    <source>
        <dbReference type="ARBA" id="ARBA00004479"/>
    </source>
</evidence>
<feature type="domain" description="MHC class II beta chain N-terminal" evidence="10">
    <location>
        <begin position="18"/>
        <end position="92"/>
    </location>
</feature>
<accession>A0A7K9FSB6</accession>
<dbReference type="InterPro" id="IPR000353">
    <property type="entry name" value="MHC_II_b_N"/>
</dbReference>
<evidence type="ECO:0000259" key="10">
    <source>
        <dbReference type="SMART" id="SM00921"/>
    </source>
</evidence>
<keyword evidence="2" id="KW-0812">Transmembrane</keyword>
<dbReference type="InterPro" id="IPR011162">
    <property type="entry name" value="MHC_I/II-like_Ag-recog"/>
</dbReference>
<dbReference type="GO" id="GO:0042613">
    <property type="term" value="C:MHC class II protein complex"/>
    <property type="evidence" value="ECO:0007669"/>
    <property type="project" value="UniProtKB-KW"/>
</dbReference>
<evidence type="ECO:0000256" key="5">
    <source>
        <dbReference type="ARBA" id="ARBA00023130"/>
    </source>
</evidence>
<dbReference type="PANTHER" id="PTHR19944">
    <property type="entry name" value="MHC CLASS II-RELATED"/>
    <property type="match status" value="1"/>
</dbReference>
<protein>
    <submittedName>
        <fullName evidence="12">2B14 protein</fullName>
    </submittedName>
</protein>
<evidence type="ECO:0000256" key="2">
    <source>
        <dbReference type="ARBA" id="ARBA00022692"/>
    </source>
</evidence>
<name>A0A7K9FSB6_STEPR</name>
<reference evidence="12 13" key="1">
    <citation type="submission" date="2019-09" db="EMBL/GenBank/DDBJ databases">
        <title>Bird 10,000 Genomes (B10K) Project - Family phase.</title>
        <authorList>
            <person name="Zhang G."/>
        </authorList>
    </citation>
    <scope>NUCLEOTIDE SEQUENCE [LARGE SCALE GENOMIC DNA]</scope>
    <source>
        <strain evidence="12">B10K-DU-001-20</strain>
        <tissue evidence="12">Muscle</tissue>
    </source>
</reference>
<evidence type="ECO:0000313" key="12">
    <source>
        <dbReference type="EMBL" id="NXG91523.1"/>
    </source>
</evidence>
<dbReference type="EMBL" id="VWZL01004735">
    <property type="protein sequence ID" value="NXG91523.1"/>
    <property type="molecule type" value="Genomic_DNA"/>
</dbReference>
<comment type="caution">
    <text evidence="12">The sequence shown here is derived from an EMBL/GenBank/DDBJ whole genome shotgun (WGS) entry which is preliminary data.</text>
</comment>
<feature type="non-terminal residue" evidence="12">
    <location>
        <position position="1"/>
    </location>
</feature>
<evidence type="ECO:0000256" key="4">
    <source>
        <dbReference type="ARBA" id="ARBA00022989"/>
    </source>
</evidence>
<dbReference type="PANTHER" id="PTHR19944:SF99">
    <property type="entry name" value="HLA CLASS II HISTOCOMPATIBILITY ANTIGEN, DRB1 BETA CHAIN"/>
    <property type="match status" value="1"/>
</dbReference>
<evidence type="ECO:0000256" key="9">
    <source>
        <dbReference type="ARBA" id="ARBA00023182"/>
    </source>
</evidence>
<evidence type="ECO:0000256" key="3">
    <source>
        <dbReference type="ARBA" id="ARBA00022859"/>
    </source>
</evidence>
<comment type="subcellular location">
    <subcellularLocation>
        <location evidence="1">Membrane</location>
        <topology evidence="1">Single-pass type I membrane protein</topology>
    </subcellularLocation>
</comment>
<dbReference type="InterPro" id="IPR014745">
    <property type="entry name" value="MHC_II_a/b_N"/>
</dbReference>
<sequence length="98" mass="11503">PDLSMSARAGCFQDMHKADCYFINGTERVRFVEMYIYNRQQNMHFDSDVGYYVADSPLGKPDADYWNSQPDILEQKRAAVDTFCRNNYNVWTPFAVER</sequence>
<evidence type="ECO:0000256" key="8">
    <source>
        <dbReference type="ARBA" id="ARBA00023180"/>
    </source>
</evidence>
<dbReference type="Proteomes" id="UP000532908">
    <property type="component" value="Unassembled WGS sequence"/>
</dbReference>
<evidence type="ECO:0000256" key="6">
    <source>
        <dbReference type="ARBA" id="ARBA00023136"/>
    </source>
</evidence>
<dbReference type="InterPro" id="IPR050160">
    <property type="entry name" value="MHC/Immunoglobulin"/>
</dbReference>
<dbReference type="Gene3D" id="3.10.320.10">
    <property type="entry name" value="Class II Histocompatibility Antigen, M Beta Chain, Chain B, domain 1"/>
    <property type="match status" value="1"/>
</dbReference>
<keyword evidence="4" id="KW-1133">Transmembrane helix</keyword>
<feature type="non-terminal residue" evidence="12">
    <location>
        <position position="98"/>
    </location>
</feature>
<keyword evidence="5" id="KW-1064">Adaptive immunity</keyword>
<dbReference type="GO" id="GO:0002250">
    <property type="term" value="P:adaptive immune response"/>
    <property type="evidence" value="ECO:0007669"/>
    <property type="project" value="UniProtKB-KW"/>
</dbReference>
<dbReference type="SUPFAM" id="SSF54452">
    <property type="entry name" value="MHC antigen-recognition domain"/>
    <property type="match status" value="1"/>
</dbReference>
<dbReference type="FunFam" id="3.10.320.10:FF:000001">
    <property type="entry name" value="HLA class II histocompatibility antigen, DRB1-1 beta chain"/>
    <property type="match status" value="1"/>
</dbReference>
<dbReference type="Pfam" id="PF00969">
    <property type="entry name" value="MHC_II_beta"/>
    <property type="match status" value="1"/>
</dbReference>
<evidence type="ECO:0000313" key="11">
    <source>
        <dbReference type="EMBL" id="NXG91522.1"/>
    </source>
</evidence>
<dbReference type="GO" id="GO:0002504">
    <property type="term" value="P:antigen processing and presentation of peptide or polysaccharide antigen via MHC class II"/>
    <property type="evidence" value="ECO:0007669"/>
    <property type="project" value="UniProtKB-KW"/>
</dbReference>
<proteinExistence type="predicted"/>
<dbReference type="SMART" id="SM00921">
    <property type="entry name" value="MHC_II_beta"/>
    <property type="match status" value="1"/>
</dbReference>
<dbReference type="AlphaFoldDB" id="A0A7K9FSB6"/>
<organism evidence="12 13">
    <name type="scientific">Stercorarius parasiticus</name>
    <name type="common">Parasitic jaeger</name>
    <name type="synonym">Arctic skua</name>
    <dbReference type="NCBI Taxonomy" id="54059"/>
    <lineage>
        <taxon>Eukaryota</taxon>
        <taxon>Metazoa</taxon>
        <taxon>Chordata</taxon>
        <taxon>Craniata</taxon>
        <taxon>Vertebrata</taxon>
        <taxon>Euteleostomi</taxon>
        <taxon>Archelosauria</taxon>
        <taxon>Archosauria</taxon>
        <taxon>Dinosauria</taxon>
        <taxon>Saurischia</taxon>
        <taxon>Theropoda</taxon>
        <taxon>Coelurosauria</taxon>
        <taxon>Aves</taxon>
        <taxon>Neognathae</taxon>
        <taxon>Neoaves</taxon>
        <taxon>Charadriiformes</taxon>
        <taxon>Stercorariidae</taxon>
        <taxon>Stercorarius</taxon>
    </lineage>
</organism>
<keyword evidence="8" id="KW-0325">Glycoprotein</keyword>
<keyword evidence="3" id="KW-0391">Immunity</keyword>
<keyword evidence="9" id="KW-0491">MHC II</keyword>
<evidence type="ECO:0000313" key="13">
    <source>
        <dbReference type="Proteomes" id="UP000532908"/>
    </source>
</evidence>
<keyword evidence="6" id="KW-0472">Membrane</keyword>
<dbReference type="EMBL" id="VWZL01004735">
    <property type="protein sequence ID" value="NXG91522.1"/>
    <property type="molecule type" value="Genomic_DNA"/>
</dbReference>